<dbReference type="Proteomes" id="UP000247152">
    <property type="component" value="Unassembled WGS sequence"/>
</dbReference>
<feature type="compositionally biased region" description="Basic and acidic residues" evidence="1">
    <location>
        <begin position="46"/>
        <end position="58"/>
    </location>
</feature>
<feature type="compositionally biased region" description="Basic and acidic residues" evidence="1">
    <location>
        <begin position="23"/>
        <end position="35"/>
    </location>
</feature>
<evidence type="ECO:0000313" key="4">
    <source>
        <dbReference type="EMBL" id="RUR18639.1"/>
    </source>
</evidence>
<feature type="transmembrane region" description="Helical" evidence="2">
    <location>
        <begin position="132"/>
        <end position="156"/>
    </location>
</feature>
<feature type="transmembrane region" description="Helical" evidence="2">
    <location>
        <begin position="177"/>
        <end position="205"/>
    </location>
</feature>
<evidence type="ECO:0000256" key="2">
    <source>
        <dbReference type="SAM" id="Phobius"/>
    </source>
</evidence>
<evidence type="ECO:0000313" key="3">
    <source>
        <dbReference type="EMBL" id="PWY53934.1"/>
    </source>
</evidence>
<reference evidence="4 6" key="2">
    <citation type="submission" date="2018-12" db="EMBL/GenBank/DDBJ databases">
        <title>Legionella sp,whole genome shotgun sequence.</title>
        <authorList>
            <person name="Wu H."/>
        </authorList>
    </citation>
    <scope>NUCLEOTIDE SEQUENCE [LARGE SCALE GENOMIC DNA]</scope>
    <source>
        <strain evidence="4">Km489</strain>
        <strain evidence="6">km489</strain>
    </source>
</reference>
<keyword evidence="6" id="KW-1185">Reference proteome</keyword>
<dbReference type="RefSeq" id="WP_110144176.1">
    <property type="nucleotide sequence ID" value="NZ_QHJG01000054.1"/>
</dbReference>
<evidence type="ECO:0000256" key="1">
    <source>
        <dbReference type="SAM" id="MobiDB-lite"/>
    </source>
</evidence>
<organism evidence="3 5">
    <name type="scientific">Legionella qingyii</name>
    <dbReference type="NCBI Taxonomy" id="2184757"/>
    <lineage>
        <taxon>Bacteria</taxon>
        <taxon>Pseudomonadati</taxon>
        <taxon>Pseudomonadota</taxon>
        <taxon>Gammaproteobacteria</taxon>
        <taxon>Legionellales</taxon>
        <taxon>Legionellaceae</taxon>
        <taxon>Legionella</taxon>
    </lineage>
</organism>
<feature type="region of interest" description="Disordered" evidence="1">
    <location>
        <begin position="1"/>
        <end position="58"/>
    </location>
</feature>
<keyword evidence="2" id="KW-1133">Transmembrane helix</keyword>
<feature type="compositionally biased region" description="Polar residues" evidence="1">
    <location>
        <begin position="10"/>
        <end position="22"/>
    </location>
</feature>
<dbReference type="OrthoDB" id="5654403at2"/>
<gene>
    <name evidence="3" type="ORF">DGG96_19645</name>
    <name evidence="4" type="ORF">ELY20_16410</name>
</gene>
<protein>
    <submittedName>
        <fullName evidence="3">Uncharacterized protein</fullName>
    </submittedName>
</protein>
<dbReference type="EMBL" id="RZGX01000035">
    <property type="protein sequence ID" value="RUR18639.1"/>
    <property type="molecule type" value="Genomic_DNA"/>
</dbReference>
<evidence type="ECO:0000313" key="5">
    <source>
        <dbReference type="Proteomes" id="UP000247152"/>
    </source>
</evidence>
<feature type="transmembrane region" description="Helical" evidence="2">
    <location>
        <begin position="109"/>
        <end position="126"/>
    </location>
</feature>
<name>A0A317TX09_9GAMM</name>
<accession>A0A317TX09</accession>
<keyword evidence="2" id="KW-0812">Transmembrane</keyword>
<keyword evidence="2" id="KW-0472">Membrane</keyword>
<reference evidence="3 5" key="1">
    <citation type="submission" date="2018-05" db="EMBL/GenBank/DDBJ databases">
        <title>Legionella qingyii sp.nov., whole genome shotgun sequence.</title>
        <authorList>
            <person name="Wu H."/>
            <person name="Zhu Q."/>
            <person name="Hu C."/>
        </authorList>
    </citation>
    <scope>NUCLEOTIDE SEQUENCE [LARGE SCALE GENOMIC DNA]</scope>
    <source>
        <strain evidence="3 5">HEB18</strain>
    </source>
</reference>
<dbReference type="AlphaFoldDB" id="A0A317TX09"/>
<sequence length="244" mass="26067">MEFKRDKNIAQDSEYSNDQYNRYSREQRTTSRRGDFAYPSNPYQQESRRTPLQKEKSGKELSIFDACLGAPTEKQRTRAALNERGREYITAARDTIPGFFTPMKRKKEFAVLAAAPIVCPVILAIVSAASAIVAAGAALTALGSLVFAAGAGLHSLRKPEAKETTREALMVAKKAGIVAAACAAATIAAALLAVVLAPVALAYFVTRSGATLANAASKCISSCSSKENAEKRELDSTTPVVSMQ</sequence>
<dbReference type="Proteomes" id="UP000287374">
    <property type="component" value="Unassembled WGS sequence"/>
</dbReference>
<proteinExistence type="predicted"/>
<evidence type="ECO:0000313" key="6">
    <source>
        <dbReference type="Proteomes" id="UP000287374"/>
    </source>
</evidence>
<comment type="caution">
    <text evidence="3">The sequence shown here is derived from an EMBL/GenBank/DDBJ whole genome shotgun (WGS) entry which is preliminary data.</text>
</comment>
<dbReference type="EMBL" id="QHJG01000054">
    <property type="protein sequence ID" value="PWY53934.1"/>
    <property type="molecule type" value="Genomic_DNA"/>
</dbReference>